<name>A0A6S7G2Y7_PARCT</name>
<dbReference type="InterPro" id="IPR000569">
    <property type="entry name" value="HECT_dom"/>
</dbReference>
<gene>
    <name evidence="2" type="ORF">PACLA_8A063225</name>
</gene>
<dbReference type="PROSITE" id="PS50237">
    <property type="entry name" value="HECT"/>
    <property type="match status" value="1"/>
</dbReference>
<accession>A0A6S7G2Y7</accession>
<protein>
    <submittedName>
        <fullName evidence="2">Apoptosis-resistant E3 ubiquitin ligase 1-like</fullName>
    </submittedName>
</protein>
<evidence type="ECO:0000313" key="2">
    <source>
        <dbReference type="EMBL" id="CAB3983112.1"/>
    </source>
</evidence>
<reference evidence="2" key="1">
    <citation type="submission" date="2020-04" db="EMBL/GenBank/DDBJ databases">
        <authorList>
            <person name="Alioto T."/>
            <person name="Alioto T."/>
            <person name="Gomez Garrido J."/>
        </authorList>
    </citation>
    <scope>NUCLEOTIDE SEQUENCE</scope>
    <source>
        <strain evidence="2">A484AB</strain>
    </source>
</reference>
<comment type="caution">
    <text evidence="2">The sequence shown here is derived from an EMBL/GenBank/DDBJ whole genome shotgun (WGS) entry which is preliminary data.</text>
</comment>
<dbReference type="InterPro" id="IPR035983">
    <property type="entry name" value="Hect_E3_ubiquitin_ligase"/>
</dbReference>
<dbReference type="GO" id="GO:0004842">
    <property type="term" value="F:ubiquitin-protein transferase activity"/>
    <property type="evidence" value="ECO:0007669"/>
    <property type="project" value="InterPro"/>
</dbReference>
<dbReference type="SUPFAM" id="SSF56204">
    <property type="entry name" value="Hect, E3 ligase catalytic domain"/>
    <property type="match status" value="1"/>
</dbReference>
<proteinExistence type="predicted"/>
<dbReference type="Proteomes" id="UP001152795">
    <property type="component" value="Unassembled WGS sequence"/>
</dbReference>
<dbReference type="AlphaFoldDB" id="A0A6S7G2Y7"/>
<dbReference type="EMBL" id="CACRXK020000577">
    <property type="protein sequence ID" value="CAB3983112.1"/>
    <property type="molecule type" value="Genomic_DNA"/>
</dbReference>
<dbReference type="Gene3D" id="3.30.2410.10">
    <property type="entry name" value="Hect, E3 ligase catalytic domain"/>
    <property type="match status" value="1"/>
</dbReference>
<sequence length="139" mass="15617">MSFRKRNPVITKVRDRPVDDDTALTAERFISLIGSKVEVPTEFSKKQSYDWFIQYVQSASAEQLQCLLKFATSFKTIPPYGMEHKITIKYLPDDDTASLPKSLACLAILSLPTVHSSHKKLNESIDVALKFESEGFGSS</sequence>
<keyword evidence="1" id="KW-0833">Ubl conjugation pathway</keyword>
<keyword evidence="3" id="KW-1185">Reference proteome</keyword>
<dbReference type="Pfam" id="PF00632">
    <property type="entry name" value="HECT"/>
    <property type="match status" value="1"/>
</dbReference>
<organism evidence="2 3">
    <name type="scientific">Paramuricea clavata</name>
    <name type="common">Red gorgonian</name>
    <name type="synonym">Violescent sea-whip</name>
    <dbReference type="NCBI Taxonomy" id="317549"/>
    <lineage>
        <taxon>Eukaryota</taxon>
        <taxon>Metazoa</taxon>
        <taxon>Cnidaria</taxon>
        <taxon>Anthozoa</taxon>
        <taxon>Octocorallia</taxon>
        <taxon>Malacalcyonacea</taxon>
        <taxon>Plexauridae</taxon>
        <taxon>Paramuricea</taxon>
    </lineage>
</organism>
<evidence type="ECO:0000313" key="3">
    <source>
        <dbReference type="Proteomes" id="UP001152795"/>
    </source>
</evidence>
<evidence type="ECO:0000256" key="1">
    <source>
        <dbReference type="ARBA" id="ARBA00022786"/>
    </source>
</evidence>